<sequence>MEPNYANYSYRELLEALESIDREAFPGRVNSIKARLATLDKESDSVSIRGDYKDISLLLFLISSVIGVICTWTLVKGSEDDFRQIVGALMLPAAPFLYWYYKKKWKTHAQDHFILNKDGVLYNFEGQEAKLAWVDITSIEYSRTRYHSTLCFEAKNREKNIYIDIEKFRCSQSMVDNFTKQKAIKHDVIYYKSSRWRGKKQVI</sequence>
<keyword evidence="1" id="KW-0812">Transmembrane</keyword>
<evidence type="ECO:0000313" key="2">
    <source>
        <dbReference type="EMBL" id="AMJ75217.1"/>
    </source>
</evidence>
<feature type="transmembrane region" description="Helical" evidence="1">
    <location>
        <begin position="55"/>
        <end position="75"/>
    </location>
</feature>
<gene>
    <name evidence="2" type="ORF">AVL57_15355</name>
    <name evidence="3" type="ORF">Q4527_10960</name>
</gene>
<accession>A0AAW7Z4P7</accession>
<keyword evidence="1" id="KW-1133">Transmembrane helix</keyword>
<dbReference type="Proteomes" id="UP001170717">
    <property type="component" value="Unassembled WGS sequence"/>
</dbReference>
<evidence type="ECO:0000313" key="4">
    <source>
        <dbReference type="Proteomes" id="UP000056750"/>
    </source>
</evidence>
<evidence type="ECO:0000313" key="3">
    <source>
        <dbReference type="EMBL" id="MDO6577916.1"/>
    </source>
</evidence>
<dbReference type="RefSeq" id="WP_057790335.1">
    <property type="nucleotide sequence ID" value="NZ_CAXIBE010000060.1"/>
</dbReference>
<name>A0AAW7Z4P7_9ALTE</name>
<dbReference type="Proteomes" id="UP000056750">
    <property type="component" value="Chromosome"/>
</dbReference>
<evidence type="ECO:0008006" key="6">
    <source>
        <dbReference type="Google" id="ProtNLM"/>
    </source>
</evidence>
<reference evidence="3" key="2">
    <citation type="submission" date="2023-07" db="EMBL/GenBank/DDBJ databases">
        <title>Genome content predicts the carbon catabolic preferences of heterotrophic bacteria.</title>
        <authorList>
            <person name="Gralka M."/>
        </authorList>
    </citation>
    <scope>NUCLEOTIDE SEQUENCE</scope>
    <source>
        <strain evidence="3">F2M12</strain>
    </source>
</reference>
<keyword evidence="4" id="KW-1185">Reference proteome</keyword>
<dbReference type="EMBL" id="JAUOQI010000006">
    <property type="protein sequence ID" value="MDO6577916.1"/>
    <property type="molecule type" value="Genomic_DNA"/>
</dbReference>
<proteinExistence type="predicted"/>
<protein>
    <recommendedName>
        <fullName evidence="6">YcxB-like protein domain-containing protein</fullName>
    </recommendedName>
</protein>
<dbReference type="KEGG" id="asq:AVL57_15355"/>
<evidence type="ECO:0000313" key="5">
    <source>
        <dbReference type="Proteomes" id="UP001170717"/>
    </source>
</evidence>
<feature type="transmembrane region" description="Helical" evidence="1">
    <location>
        <begin position="81"/>
        <end position="101"/>
    </location>
</feature>
<keyword evidence="1" id="KW-0472">Membrane</keyword>
<evidence type="ECO:0000256" key="1">
    <source>
        <dbReference type="SAM" id="Phobius"/>
    </source>
</evidence>
<organism evidence="3 5">
    <name type="scientific">Alteromonas stellipolaris</name>
    <dbReference type="NCBI Taxonomy" id="233316"/>
    <lineage>
        <taxon>Bacteria</taxon>
        <taxon>Pseudomonadati</taxon>
        <taxon>Pseudomonadota</taxon>
        <taxon>Gammaproteobacteria</taxon>
        <taxon>Alteromonadales</taxon>
        <taxon>Alteromonadaceae</taxon>
        <taxon>Alteromonas/Salinimonas group</taxon>
        <taxon>Alteromonas</taxon>
    </lineage>
</organism>
<reference evidence="2 4" key="1">
    <citation type="submission" date="2015-12" db="EMBL/GenBank/DDBJ databases">
        <title>Intraspecies pangenome expansion in the marine bacterium Alteromonas.</title>
        <authorList>
            <person name="Lopez-Perez M."/>
            <person name="Rodriguez-Valera F."/>
        </authorList>
    </citation>
    <scope>NUCLEOTIDE SEQUENCE [LARGE SCALE GENOMIC DNA]</scope>
    <source>
        <strain evidence="2 4">LMG 21861</strain>
    </source>
</reference>
<dbReference type="EMBL" id="CP013926">
    <property type="protein sequence ID" value="AMJ75217.1"/>
    <property type="molecule type" value="Genomic_DNA"/>
</dbReference>
<dbReference type="AlphaFoldDB" id="A0AAW7Z4P7"/>